<dbReference type="InterPro" id="IPR045357">
    <property type="entry name" value="Aminopeptidase_N-like_N"/>
</dbReference>
<dbReference type="Gene3D" id="2.60.40.1730">
    <property type="entry name" value="tricorn interacting facor f3 domain"/>
    <property type="match status" value="1"/>
</dbReference>
<dbReference type="InterPro" id="IPR042097">
    <property type="entry name" value="Aminopeptidase_N-like_N_sf"/>
</dbReference>
<dbReference type="GO" id="GO:0043171">
    <property type="term" value="P:peptide catabolic process"/>
    <property type="evidence" value="ECO:0007669"/>
    <property type="project" value="TreeGrafter"/>
</dbReference>
<dbReference type="GO" id="GO:0016020">
    <property type="term" value="C:membrane"/>
    <property type="evidence" value="ECO:0007669"/>
    <property type="project" value="TreeGrafter"/>
</dbReference>
<accession>W2SMD1</accession>
<dbReference type="GO" id="GO:0005615">
    <property type="term" value="C:extracellular space"/>
    <property type="evidence" value="ECO:0007669"/>
    <property type="project" value="TreeGrafter"/>
</dbReference>
<dbReference type="SUPFAM" id="SSF63737">
    <property type="entry name" value="Leukotriene A4 hydrolase N-terminal domain"/>
    <property type="match status" value="1"/>
</dbReference>
<feature type="region of interest" description="Disordered" evidence="1">
    <location>
        <begin position="43"/>
        <end position="71"/>
    </location>
</feature>
<dbReference type="KEGG" id="nai:NECAME_15028"/>
<dbReference type="GO" id="GO:0008270">
    <property type="term" value="F:zinc ion binding"/>
    <property type="evidence" value="ECO:0007669"/>
    <property type="project" value="TreeGrafter"/>
</dbReference>
<evidence type="ECO:0000256" key="1">
    <source>
        <dbReference type="SAM" id="MobiDB-lite"/>
    </source>
</evidence>
<dbReference type="Proteomes" id="UP000053676">
    <property type="component" value="Unassembled WGS sequence"/>
</dbReference>
<dbReference type="PANTHER" id="PTHR11533:SF301">
    <property type="entry name" value="AMINOPEPTIDASE"/>
    <property type="match status" value="1"/>
</dbReference>
<dbReference type="EMBL" id="KI669036">
    <property type="protein sequence ID" value="ETN69872.1"/>
    <property type="molecule type" value="Genomic_DNA"/>
</dbReference>
<sequence>MAPANARRMVPCFDEPEYKATWNVTIIHPIGTRAIANSFEISETTSNGKRQASLSEFTQSPPGWSDPEKAD</sequence>
<dbReference type="Pfam" id="PF17900">
    <property type="entry name" value="Peptidase_M1_N"/>
    <property type="match status" value="1"/>
</dbReference>
<dbReference type="OrthoDB" id="5834318at2759"/>
<dbReference type="InterPro" id="IPR050344">
    <property type="entry name" value="Peptidase_M1_aminopeptidases"/>
</dbReference>
<dbReference type="GO" id="GO:0005737">
    <property type="term" value="C:cytoplasm"/>
    <property type="evidence" value="ECO:0007669"/>
    <property type="project" value="TreeGrafter"/>
</dbReference>
<keyword evidence="4" id="KW-1185">Reference proteome</keyword>
<gene>
    <name evidence="3" type="ORF">NECAME_15028</name>
</gene>
<dbReference type="GO" id="GO:0070006">
    <property type="term" value="F:metalloaminopeptidase activity"/>
    <property type="evidence" value="ECO:0007669"/>
    <property type="project" value="TreeGrafter"/>
</dbReference>
<evidence type="ECO:0000259" key="2">
    <source>
        <dbReference type="Pfam" id="PF17900"/>
    </source>
</evidence>
<dbReference type="AlphaFoldDB" id="W2SMD1"/>
<dbReference type="PANTHER" id="PTHR11533">
    <property type="entry name" value="PROTEASE M1 ZINC METALLOPROTEASE"/>
    <property type="match status" value="1"/>
</dbReference>
<feature type="domain" description="Aminopeptidase N-like N-terminal" evidence="2">
    <location>
        <begin position="2"/>
        <end position="62"/>
    </location>
</feature>
<feature type="compositionally biased region" description="Polar residues" evidence="1">
    <location>
        <begin position="43"/>
        <end position="62"/>
    </location>
</feature>
<organism evidence="3 4">
    <name type="scientific">Necator americanus</name>
    <name type="common">Human hookworm</name>
    <dbReference type="NCBI Taxonomy" id="51031"/>
    <lineage>
        <taxon>Eukaryota</taxon>
        <taxon>Metazoa</taxon>
        <taxon>Ecdysozoa</taxon>
        <taxon>Nematoda</taxon>
        <taxon>Chromadorea</taxon>
        <taxon>Rhabditida</taxon>
        <taxon>Rhabditina</taxon>
        <taxon>Rhabditomorpha</taxon>
        <taxon>Strongyloidea</taxon>
        <taxon>Ancylostomatidae</taxon>
        <taxon>Bunostominae</taxon>
        <taxon>Necator</taxon>
    </lineage>
</organism>
<proteinExistence type="predicted"/>
<dbReference type="GO" id="GO:0006508">
    <property type="term" value="P:proteolysis"/>
    <property type="evidence" value="ECO:0007669"/>
    <property type="project" value="TreeGrafter"/>
</dbReference>
<name>W2SMD1_NECAM</name>
<evidence type="ECO:0000313" key="4">
    <source>
        <dbReference type="Proteomes" id="UP000053676"/>
    </source>
</evidence>
<reference evidence="4" key="1">
    <citation type="journal article" date="2014" name="Nat. Genet.">
        <title>Genome of the human hookworm Necator americanus.</title>
        <authorList>
            <person name="Tang Y.T."/>
            <person name="Gao X."/>
            <person name="Rosa B.A."/>
            <person name="Abubucker S."/>
            <person name="Hallsworth-Pepin K."/>
            <person name="Martin J."/>
            <person name="Tyagi R."/>
            <person name="Heizer E."/>
            <person name="Zhang X."/>
            <person name="Bhonagiri-Palsikar V."/>
            <person name="Minx P."/>
            <person name="Warren W.C."/>
            <person name="Wang Q."/>
            <person name="Zhan B."/>
            <person name="Hotez P.J."/>
            <person name="Sternberg P.W."/>
            <person name="Dougall A."/>
            <person name="Gaze S.T."/>
            <person name="Mulvenna J."/>
            <person name="Sotillo J."/>
            <person name="Ranganathan S."/>
            <person name="Rabelo E.M."/>
            <person name="Wilson R.K."/>
            <person name="Felgner P.L."/>
            <person name="Bethony J."/>
            <person name="Hawdon J.M."/>
            <person name="Gasser R.B."/>
            <person name="Loukas A."/>
            <person name="Mitreva M."/>
        </authorList>
    </citation>
    <scope>NUCLEOTIDE SEQUENCE [LARGE SCALE GENOMIC DNA]</scope>
</reference>
<protein>
    <recommendedName>
        <fullName evidence="2">Aminopeptidase N-like N-terminal domain-containing protein</fullName>
    </recommendedName>
</protein>
<dbReference type="GO" id="GO:0042277">
    <property type="term" value="F:peptide binding"/>
    <property type="evidence" value="ECO:0007669"/>
    <property type="project" value="TreeGrafter"/>
</dbReference>
<evidence type="ECO:0000313" key="3">
    <source>
        <dbReference type="EMBL" id="ETN69872.1"/>
    </source>
</evidence>